<proteinExistence type="predicted"/>
<dbReference type="EMBL" id="LTDF01000119">
    <property type="protein sequence ID" value="KXT46727.1"/>
    <property type="molecule type" value="Genomic_DNA"/>
</dbReference>
<name>A0A139L5K1_9BACE</name>
<reference evidence="1 2" key="1">
    <citation type="submission" date="2016-02" db="EMBL/GenBank/DDBJ databases">
        <authorList>
            <person name="Wen L."/>
            <person name="He K."/>
            <person name="Yang H."/>
        </authorList>
    </citation>
    <scope>NUCLEOTIDE SEQUENCE [LARGE SCALE GENOMIC DNA]</scope>
    <source>
        <strain evidence="1 2">KLE1704</strain>
    </source>
</reference>
<accession>A0A139L5K1</accession>
<dbReference type="PATRIC" id="fig|329854.7.peg.3160"/>
<organism evidence="1">
    <name type="scientific">Bacteroides intestinalis</name>
    <dbReference type="NCBI Taxonomy" id="329854"/>
    <lineage>
        <taxon>Bacteria</taxon>
        <taxon>Pseudomonadati</taxon>
        <taxon>Bacteroidota</taxon>
        <taxon>Bacteroidia</taxon>
        <taxon>Bacteroidales</taxon>
        <taxon>Bacteroidaceae</taxon>
        <taxon>Bacteroides</taxon>
    </lineage>
</organism>
<comment type="caution">
    <text evidence="1">The sequence shown here is derived from an EMBL/GenBank/DDBJ whole genome shotgun (WGS) entry which is preliminary data.</text>
</comment>
<dbReference type="AlphaFoldDB" id="A0A139L5K1"/>
<evidence type="ECO:0000313" key="2">
    <source>
        <dbReference type="Proteomes" id="UP000070319"/>
    </source>
</evidence>
<evidence type="ECO:0000313" key="1">
    <source>
        <dbReference type="EMBL" id="KXT46727.1"/>
    </source>
</evidence>
<sequence>MDEIKTDRFSTRSFIVFPTVVIYRYKWLGIINRIGVTILHTPHGGVEDWEKAVKEKTGIKKLTVIEHT</sequence>
<dbReference type="Proteomes" id="UP000070319">
    <property type="component" value="Unassembled WGS sequence"/>
</dbReference>
<protein>
    <submittedName>
        <fullName evidence="1">Uncharacterized protein</fullName>
    </submittedName>
</protein>
<gene>
    <name evidence="1" type="ORF">HMPREF2531_03097</name>
</gene>